<keyword evidence="2" id="KW-1185">Reference proteome</keyword>
<dbReference type="AlphaFoldDB" id="A0A8E2EB76"/>
<dbReference type="Proteomes" id="UP000250266">
    <property type="component" value="Unassembled WGS sequence"/>
</dbReference>
<organism evidence="1 2">
    <name type="scientific">Lepidopterella palustris CBS 459.81</name>
    <dbReference type="NCBI Taxonomy" id="1314670"/>
    <lineage>
        <taxon>Eukaryota</taxon>
        <taxon>Fungi</taxon>
        <taxon>Dikarya</taxon>
        <taxon>Ascomycota</taxon>
        <taxon>Pezizomycotina</taxon>
        <taxon>Dothideomycetes</taxon>
        <taxon>Pleosporomycetidae</taxon>
        <taxon>Mytilinidiales</taxon>
        <taxon>Argynnaceae</taxon>
        <taxon>Lepidopterella</taxon>
    </lineage>
</organism>
<proteinExistence type="predicted"/>
<sequence>MSPKYVFRIDALEENIDQPLTDNEGRWIPSADSGSNRLVYGGITGRYWYCDGQDIAGPLDAQPRTCAHYKTYSIYYDQGFWVFNGDVVQGKEGEAWHRLSFTHDETDYSSYLTNAGEHHTLRTQRFDQRWPQMLLPDIYHIPAHLRIDSPQYGGLNGELPIFLALIAFSIHPNHVGWALANCFKNGSWLVHQYSNGRESKRGMVVRVWACPPDSLGDDLAELEAGHWGNYFN</sequence>
<gene>
    <name evidence="1" type="ORF">K432DRAFT_39937</name>
</gene>
<dbReference type="EMBL" id="KV744953">
    <property type="protein sequence ID" value="OCK80610.1"/>
    <property type="molecule type" value="Genomic_DNA"/>
</dbReference>
<accession>A0A8E2EB76</accession>
<reference evidence="1 2" key="1">
    <citation type="journal article" date="2016" name="Nat. Commun.">
        <title>Ectomycorrhizal ecology is imprinted in the genome of the dominant symbiotic fungus Cenococcum geophilum.</title>
        <authorList>
            <consortium name="DOE Joint Genome Institute"/>
            <person name="Peter M."/>
            <person name="Kohler A."/>
            <person name="Ohm R.A."/>
            <person name="Kuo A."/>
            <person name="Krutzmann J."/>
            <person name="Morin E."/>
            <person name="Arend M."/>
            <person name="Barry K.W."/>
            <person name="Binder M."/>
            <person name="Choi C."/>
            <person name="Clum A."/>
            <person name="Copeland A."/>
            <person name="Grisel N."/>
            <person name="Haridas S."/>
            <person name="Kipfer T."/>
            <person name="LaButti K."/>
            <person name="Lindquist E."/>
            <person name="Lipzen A."/>
            <person name="Maire R."/>
            <person name="Meier B."/>
            <person name="Mihaltcheva S."/>
            <person name="Molinier V."/>
            <person name="Murat C."/>
            <person name="Poggeler S."/>
            <person name="Quandt C.A."/>
            <person name="Sperisen C."/>
            <person name="Tritt A."/>
            <person name="Tisserant E."/>
            <person name="Crous P.W."/>
            <person name="Henrissat B."/>
            <person name="Nehls U."/>
            <person name="Egli S."/>
            <person name="Spatafora J.W."/>
            <person name="Grigoriev I.V."/>
            <person name="Martin F.M."/>
        </authorList>
    </citation>
    <scope>NUCLEOTIDE SEQUENCE [LARGE SCALE GENOMIC DNA]</scope>
    <source>
        <strain evidence="1 2">CBS 459.81</strain>
    </source>
</reference>
<name>A0A8E2EB76_9PEZI</name>
<protein>
    <submittedName>
        <fullName evidence="1">Uncharacterized protein</fullName>
    </submittedName>
</protein>
<dbReference type="OrthoDB" id="5243686at2759"/>
<evidence type="ECO:0000313" key="2">
    <source>
        <dbReference type="Proteomes" id="UP000250266"/>
    </source>
</evidence>
<evidence type="ECO:0000313" key="1">
    <source>
        <dbReference type="EMBL" id="OCK80610.1"/>
    </source>
</evidence>